<dbReference type="Proteomes" id="UP000308768">
    <property type="component" value="Unassembled WGS sequence"/>
</dbReference>
<gene>
    <name evidence="1" type="ORF">B0A49_03205</name>
</gene>
<name>A0A4U0X8Q7_9PEZI</name>
<evidence type="ECO:0000313" key="2">
    <source>
        <dbReference type="Proteomes" id="UP000308768"/>
    </source>
</evidence>
<dbReference type="OrthoDB" id="3799588at2759"/>
<keyword evidence="2" id="KW-1185">Reference proteome</keyword>
<dbReference type="InterPro" id="IPR038883">
    <property type="entry name" value="AN11006-like"/>
</dbReference>
<comment type="caution">
    <text evidence="1">The sequence shown here is derived from an EMBL/GenBank/DDBJ whole genome shotgun (WGS) entry which is preliminary data.</text>
</comment>
<evidence type="ECO:0000313" key="1">
    <source>
        <dbReference type="EMBL" id="TKA72960.1"/>
    </source>
</evidence>
<proteinExistence type="predicted"/>
<sequence>MPSTTIPFIPRPTDYWPPFALHLPLPSPLPPNSPDPPTQSFRFLDLPPELRRMVYAYLLPCYAEHERPTLGPASELRQQLNITQVNQAMREETLKAFYASPVCLMGVKLGRWYRNSAV</sequence>
<dbReference type="EMBL" id="NAJN01000461">
    <property type="protein sequence ID" value="TKA72960.1"/>
    <property type="molecule type" value="Genomic_DNA"/>
</dbReference>
<reference evidence="1 2" key="1">
    <citation type="submission" date="2017-03" db="EMBL/GenBank/DDBJ databases">
        <title>Genomes of endolithic fungi from Antarctica.</title>
        <authorList>
            <person name="Coleine C."/>
            <person name="Masonjones S."/>
            <person name="Stajich J.E."/>
        </authorList>
    </citation>
    <scope>NUCLEOTIDE SEQUENCE [LARGE SCALE GENOMIC DNA]</scope>
    <source>
        <strain evidence="1 2">CCFEE 5187</strain>
    </source>
</reference>
<dbReference type="PANTHER" id="PTHR42085:SF2">
    <property type="entry name" value="F-BOX DOMAIN-CONTAINING PROTEIN"/>
    <property type="match status" value="1"/>
</dbReference>
<dbReference type="PANTHER" id="PTHR42085">
    <property type="entry name" value="F-BOX DOMAIN-CONTAINING PROTEIN"/>
    <property type="match status" value="1"/>
</dbReference>
<protein>
    <submittedName>
        <fullName evidence="1">Uncharacterized protein</fullName>
    </submittedName>
</protein>
<dbReference type="AlphaFoldDB" id="A0A4U0X8Q7"/>
<accession>A0A4U0X8Q7</accession>
<organism evidence="1 2">
    <name type="scientific">Cryomyces minteri</name>
    <dbReference type="NCBI Taxonomy" id="331657"/>
    <lineage>
        <taxon>Eukaryota</taxon>
        <taxon>Fungi</taxon>
        <taxon>Dikarya</taxon>
        <taxon>Ascomycota</taxon>
        <taxon>Pezizomycotina</taxon>
        <taxon>Dothideomycetes</taxon>
        <taxon>Dothideomycetes incertae sedis</taxon>
        <taxon>Cryomyces</taxon>
    </lineage>
</organism>